<keyword evidence="3" id="KW-1185">Reference proteome</keyword>
<dbReference type="Proteomes" id="UP000645610">
    <property type="component" value="Unassembled WGS sequence"/>
</dbReference>
<evidence type="ECO:0000313" key="2">
    <source>
        <dbReference type="EMBL" id="MBF9143768.1"/>
    </source>
</evidence>
<dbReference type="Gene3D" id="1.10.10.10">
    <property type="entry name" value="Winged helix-like DNA-binding domain superfamily/Winged helix DNA-binding domain"/>
    <property type="match status" value="1"/>
</dbReference>
<organism evidence="2 3">
    <name type="scientific">Hymenobacter properus</name>
    <dbReference type="NCBI Taxonomy" id="2791026"/>
    <lineage>
        <taxon>Bacteria</taxon>
        <taxon>Pseudomonadati</taxon>
        <taxon>Bacteroidota</taxon>
        <taxon>Cytophagia</taxon>
        <taxon>Cytophagales</taxon>
        <taxon>Hymenobacteraceae</taxon>
        <taxon>Hymenobacter</taxon>
    </lineage>
</organism>
<proteinExistence type="predicted"/>
<comment type="caution">
    <text evidence="2">The sequence shown here is derived from an EMBL/GenBank/DDBJ whole genome shotgun (WGS) entry which is preliminary data.</text>
</comment>
<dbReference type="SUPFAM" id="SSF46785">
    <property type="entry name" value="Winged helix' DNA-binding domain"/>
    <property type="match status" value="1"/>
</dbReference>
<dbReference type="InterPro" id="IPR036388">
    <property type="entry name" value="WH-like_DNA-bd_sf"/>
</dbReference>
<protein>
    <submittedName>
        <fullName evidence="2">LysR family transcriptional regulator</fullName>
    </submittedName>
</protein>
<dbReference type="InterPro" id="IPR036390">
    <property type="entry name" value="WH_DNA-bd_sf"/>
</dbReference>
<sequence length="120" mass="12882">MKALLLPTKTYRLNGRLWLETEDGRFLGIGRLELLEHIAALGSISKAAQAMGMSYKRAWDLVASMNAQATVPLVSTQTGGTKGGGAAVTEAGREAIAEFKALQARFQEFMAAETTRLHGS</sequence>
<evidence type="ECO:0000313" key="3">
    <source>
        <dbReference type="Proteomes" id="UP000645610"/>
    </source>
</evidence>
<dbReference type="InterPro" id="IPR000847">
    <property type="entry name" value="LysR_HTH_N"/>
</dbReference>
<gene>
    <name evidence="2" type="ORF">I2I01_19135</name>
</gene>
<accession>A0A931BK75</accession>
<reference evidence="2 3" key="1">
    <citation type="submission" date="2020-11" db="EMBL/GenBank/DDBJ databases">
        <authorList>
            <person name="Kim M.K."/>
        </authorList>
    </citation>
    <scope>NUCLEOTIDE SEQUENCE [LARGE SCALE GENOMIC DNA]</scope>
    <source>
        <strain evidence="2 3">BT439</strain>
    </source>
</reference>
<evidence type="ECO:0000259" key="1">
    <source>
        <dbReference type="Pfam" id="PF00126"/>
    </source>
</evidence>
<feature type="domain" description="HTH lysR-type" evidence="1">
    <location>
        <begin position="31"/>
        <end position="93"/>
    </location>
</feature>
<dbReference type="AlphaFoldDB" id="A0A931BK75"/>
<dbReference type="RefSeq" id="WP_196288104.1">
    <property type="nucleotide sequence ID" value="NZ_JADQDP010000004.1"/>
</dbReference>
<dbReference type="PANTHER" id="PTHR30432:SF1">
    <property type="entry name" value="DNA-BINDING TRANSCRIPTIONAL DUAL REGULATOR MODE"/>
    <property type="match status" value="1"/>
</dbReference>
<dbReference type="PANTHER" id="PTHR30432">
    <property type="entry name" value="TRANSCRIPTIONAL REGULATOR MODE"/>
    <property type="match status" value="1"/>
</dbReference>
<dbReference type="GO" id="GO:0003700">
    <property type="term" value="F:DNA-binding transcription factor activity"/>
    <property type="evidence" value="ECO:0007669"/>
    <property type="project" value="InterPro"/>
</dbReference>
<dbReference type="InterPro" id="IPR051815">
    <property type="entry name" value="Molybdate_resp_trans_reg"/>
</dbReference>
<dbReference type="Pfam" id="PF00126">
    <property type="entry name" value="HTH_1"/>
    <property type="match status" value="1"/>
</dbReference>
<dbReference type="EMBL" id="JADQDP010000004">
    <property type="protein sequence ID" value="MBF9143768.1"/>
    <property type="molecule type" value="Genomic_DNA"/>
</dbReference>
<name>A0A931BK75_9BACT</name>